<dbReference type="PANTHER" id="PTHR23426:SF65">
    <property type="entry name" value="FERREDOXIN-2, MITOCHONDRIAL"/>
    <property type="match status" value="1"/>
</dbReference>
<dbReference type="KEGG" id="sami:SAMIE_1001010"/>
<evidence type="ECO:0000256" key="1">
    <source>
        <dbReference type="ARBA" id="ARBA00010914"/>
    </source>
</evidence>
<evidence type="ECO:0000256" key="5">
    <source>
        <dbReference type="ARBA" id="ARBA00023014"/>
    </source>
</evidence>
<dbReference type="RefSeq" id="WP_066701238.1">
    <property type="nucleotide sequence ID" value="NZ_AP018664.1"/>
</dbReference>
<protein>
    <submittedName>
        <fullName evidence="8">Ferredoxin</fullName>
    </submittedName>
</protein>
<dbReference type="InterPro" id="IPR001055">
    <property type="entry name" value="Adrenodoxin-like"/>
</dbReference>
<dbReference type="SUPFAM" id="SSF54292">
    <property type="entry name" value="2Fe-2S ferredoxin-like"/>
    <property type="match status" value="1"/>
</dbReference>
<evidence type="ECO:0000313" key="9">
    <source>
        <dbReference type="Proteomes" id="UP000279959"/>
    </source>
</evidence>
<keyword evidence="9" id="KW-1185">Reference proteome</keyword>
<dbReference type="InterPro" id="IPR012675">
    <property type="entry name" value="Beta-grasp_dom_sf"/>
</dbReference>
<name>A0A494W7K5_9SPHN</name>
<evidence type="ECO:0000313" key="8">
    <source>
        <dbReference type="EMBL" id="BBD96600.1"/>
    </source>
</evidence>
<proteinExistence type="inferred from homology"/>
<dbReference type="GO" id="GO:0046872">
    <property type="term" value="F:metal ion binding"/>
    <property type="evidence" value="ECO:0007669"/>
    <property type="project" value="UniProtKB-KW"/>
</dbReference>
<dbReference type="Proteomes" id="UP000279959">
    <property type="component" value="Chromosome"/>
</dbReference>
<comment type="similarity">
    <text evidence="1">Belongs to the adrenodoxin/putidaredoxin family.</text>
</comment>
<evidence type="ECO:0000256" key="4">
    <source>
        <dbReference type="ARBA" id="ARBA00023004"/>
    </source>
</evidence>
<evidence type="ECO:0000256" key="6">
    <source>
        <dbReference type="ARBA" id="ARBA00034078"/>
    </source>
</evidence>
<dbReference type="Pfam" id="PF00111">
    <property type="entry name" value="Fer2"/>
    <property type="match status" value="1"/>
</dbReference>
<keyword evidence="2" id="KW-0001">2Fe-2S</keyword>
<dbReference type="EMBL" id="AP018664">
    <property type="protein sequence ID" value="BBD96600.1"/>
    <property type="molecule type" value="Genomic_DNA"/>
</dbReference>
<keyword evidence="3" id="KW-0479">Metal-binding</keyword>
<dbReference type="InterPro" id="IPR001041">
    <property type="entry name" value="2Fe-2S_ferredoxin-type"/>
</dbReference>
<evidence type="ECO:0000259" key="7">
    <source>
        <dbReference type="PROSITE" id="PS51085"/>
    </source>
</evidence>
<dbReference type="InterPro" id="IPR036010">
    <property type="entry name" value="2Fe-2S_ferredoxin-like_sf"/>
</dbReference>
<gene>
    <name evidence="8" type="ORF">SAMIE_1001010</name>
</gene>
<dbReference type="PRINTS" id="PR00355">
    <property type="entry name" value="ADRENODOXIN"/>
</dbReference>
<dbReference type="GO" id="GO:0051537">
    <property type="term" value="F:2 iron, 2 sulfur cluster binding"/>
    <property type="evidence" value="ECO:0007669"/>
    <property type="project" value="UniProtKB-KW"/>
</dbReference>
<comment type="cofactor">
    <cofactor evidence="6">
        <name>[2Fe-2S] cluster</name>
        <dbReference type="ChEBI" id="CHEBI:190135"/>
    </cofactor>
</comment>
<sequence>MPKLIVVNRAGEEQEIDGETGLSVMEVIRDHGFDELLALCGGCCSCATCHVYVDPAFAGALPPMSEDENDLLDSSDHRNETSRLSCQVQLTGALDGLRVTIAPED</sequence>
<dbReference type="AlphaFoldDB" id="A0A494W7K5"/>
<feature type="domain" description="2Fe-2S ferredoxin-type" evidence="7">
    <location>
        <begin position="2"/>
        <end position="105"/>
    </location>
</feature>
<dbReference type="GO" id="GO:0140647">
    <property type="term" value="P:P450-containing electron transport chain"/>
    <property type="evidence" value="ECO:0007669"/>
    <property type="project" value="InterPro"/>
</dbReference>
<evidence type="ECO:0000256" key="2">
    <source>
        <dbReference type="ARBA" id="ARBA00022714"/>
    </source>
</evidence>
<organism evidence="8 9">
    <name type="scientific">Sphingobium amiense</name>
    <dbReference type="NCBI Taxonomy" id="135719"/>
    <lineage>
        <taxon>Bacteria</taxon>
        <taxon>Pseudomonadati</taxon>
        <taxon>Pseudomonadota</taxon>
        <taxon>Alphaproteobacteria</taxon>
        <taxon>Sphingomonadales</taxon>
        <taxon>Sphingomonadaceae</taxon>
        <taxon>Sphingobium</taxon>
    </lineage>
</organism>
<dbReference type="PROSITE" id="PS51085">
    <property type="entry name" value="2FE2S_FER_2"/>
    <property type="match status" value="1"/>
</dbReference>
<keyword evidence="5" id="KW-0411">Iron-sulfur</keyword>
<accession>A0A494W7K5</accession>
<keyword evidence="4" id="KW-0408">Iron</keyword>
<evidence type="ECO:0000256" key="3">
    <source>
        <dbReference type="ARBA" id="ARBA00022723"/>
    </source>
</evidence>
<dbReference type="CDD" id="cd00207">
    <property type="entry name" value="fer2"/>
    <property type="match status" value="1"/>
</dbReference>
<dbReference type="GO" id="GO:0009055">
    <property type="term" value="F:electron transfer activity"/>
    <property type="evidence" value="ECO:0007669"/>
    <property type="project" value="TreeGrafter"/>
</dbReference>
<dbReference type="PANTHER" id="PTHR23426">
    <property type="entry name" value="FERREDOXIN/ADRENODOXIN"/>
    <property type="match status" value="1"/>
</dbReference>
<dbReference type="Gene3D" id="3.10.20.30">
    <property type="match status" value="1"/>
</dbReference>
<reference evidence="8 9" key="1">
    <citation type="submission" date="2018-05" db="EMBL/GenBank/DDBJ databases">
        <title>Complete Genome Sequence of the Nonylphenol-Degrading Bacterium Sphingobium amiense DSM 16289T.</title>
        <authorList>
            <person name="Ootsuka M."/>
            <person name="Nishizawa T."/>
            <person name="Ohta H."/>
        </authorList>
    </citation>
    <scope>NUCLEOTIDE SEQUENCE [LARGE SCALE GENOMIC DNA]</scope>
    <source>
        <strain evidence="8 9">DSM 16289</strain>
    </source>
</reference>